<protein>
    <submittedName>
        <fullName evidence="1">Uncharacterized protein</fullName>
    </submittedName>
</protein>
<reference evidence="1 2" key="1">
    <citation type="submission" date="2024-06" db="EMBL/GenBank/DDBJ databases">
        <title>The Natural Products Discovery Center: Release of the First 8490 Sequenced Strains for Exploring Actinobacteria Biosynthetic Diversity.</title>
        <authorList>
            <person name="Kalkreuter E."/>
            <person name="Kautsar S.A."/>
            <person name="Yang D."/>
            <person name="Bader C.D."/>
            <person name="Teijaro C.N."/>
            <person name="Fluegel L."/>
            <person name="Davis C.M."/>
            <person name="Simpson J.R."/>
            <person name="Lauterbach L."/>
            <person name="Steele A.D."/>
            <person name="Gui C."/>
            <person name="Meng S."/>
            <person name="Li G."/>
            <person name="Viehrig K."/>
            <person name="Ye F."/>
            <person name="Su P."/>
            <person name="Kiefer A.F."/>
            <person name="Nichols A."/>
            <person name="Cepeda A.J."/>
            <person name="Yan W."/>
            <person name="Fan B."/>
            <person name="Jiang Y."/>
            <person name="Adhikari A."/>
            <person name="Zheng C.-J."/>
            <person name="Schuster L."/>
            <person name="Cowan T.M."/>
            <person name="Smanski M.J."/>
            <person name="Chevrette M.G."/>
            <person name="De Carvalho L.P.S."/>
            <person name="Shen B."/>
        </authorList>
    </citation>
    <scope>NUCLEOTIDE SEQUENCE [LARGE SCALE GENOMIC DNA]</scope>
    <source>
        <strain evidence="1 2">NPDC053791</strain>
    </source>
</reference>
<evidence type="ECO:0000313" key="1">
    <source>
        <dbReference type="EMBL" id="MEV4928061.1"/>
    </source>
</evidence>
<proteinExistence type="predicted"/>
<accession>A0ABV3J7N8</accession>
<dbReference type="Proteomes" id="UP001552479">
    <property type="component" value="Unassembled WGS sequence"/>
</dbReference>
<comment type="caution">
    <text evidence="1">The sequence shown here is derived from an EMBL/GenBank/DDBJ whole genome shotgun (WGS) entry which is preliminary data.</text>
</comment>
<name>A0ABV3J7N8_9ACTN</name>
<gene>
    <name evidence="1" type="ORF">AB0L03_35530</name>
</gene>
<organism evidence="1 2">
    <name type="scientific">Streptomyces roseoverticillatus</name>
    <dbReference type="NCBI Taxonomy" id="66429"/>
    <lineage>
        <taxon>Bacteria</taxon>
        <taxon>Bacillati</taxon>
        <taxon>Actinomycetota</taxon>
        <taxon>Actinomycetes</taxon>
        <taxon>Kitasatosporales</taxon>
        <taxon>Streptomycetaceae</taxon>
        <taxon>Streptomyces</taxon>
    </lineage>
</organism>
<evidence type="ECO:0000313" key="2">
    <source>
        <dbReference type="Proteomes" id="UP001552479"/>
    </source>
</evidence>
<dbReference type="EMBL" id="JBFASG010000073">
    <property type="protein sequence ID" value="MEV4928061.1"/>
    <property type="molecule type" value="Genomic_DNA"/>
</dbReference>
<sequence>MSDEIDALTELCGEEPEKWSTAMALAAVLAAGGALPLRPEDLAVSLLTGPDGNLLALSLDHDPDTGGYTLRVADRPDGMDEAAVVQYRPTTSETVDLLVDPEDPQHREALLALKRHLATTRAALAEANPTDATSALEASAHEANRAMGAAGLLGVPDPVLLAALDRLNQGHGGRSK</sequence>
<keyword evidence="2" id="KW-1185">Reference proteome</keyword>
<dbReference type="RefSeq" id="WP_366091046.1">
    <property type="nucleotide sequence ID" value="NZ_JBFASG010000073.1"/>
</dbReference>